<name>A0AAV7VRU8_PLEWA</name>
<keyword evidence="3" id="KW-1185">Reference proteome</keyword>
<feature type="region of interest" description="Disordered" evidence="1">
    <location>
        <begin position="1"/>
        <end position="71"/>
    </location>
</feature>
<feature type="compositionally biased region" description="Basic residues" evidence="1">
    <location>
        <begin position="17"/>
        <end position="26"/>
    </location>
</feature>
<reference evidence="2" key="1">
    <citation type="journal article" date="2022" name="bioRxiv">
        <title>Sequencing and chromosome-scale assembly of the giantPleurodeles waltlgenome.</title>
        <authorList>
            <person name="Brown T."/>
            <person name="Elewa A."/>
            <person name="Iarovenko S."/>
            <person name="Subramanian E."/>
            <person name="Araus A.J."/>
            <person name="Petzold A."/>
            <person name="Susuki M."/>
            <person name="Suzuki K.-i.T."/>
            <person name="Hayashi T."/>
            <person name="Toyoda A."/>
            <person name="Oliveira C."/>
            <person name="Osipova E."/>
            <person name="Leigh N.D."/>
            <person name="Simon A."/>
            <person name="Yun M.H."/>
        </authorList>
    </citation>
    <scope>NUCLEOTIDE SEQUENCE</scope>
    <source>
        <strain evidence="2">20211129_DDA</strain>
        <tissue evidence="2">Liver</tissue>
    </source>
</reference>
<evidence type="ECO:0000256" key="1">
    <source>
        <dbReference type="SAM" id="MobiDB-lite"/>
    </source>
</evidence>
<gene>
    <name evidence="2" type="ORF">NDU88_006537</name>
</gene>
<organism evidence="2 3">
    <name type="scientific">Pleurodeles waltl</name>
    <name type="common">Iberian ribbed newt</name>
    <dbReference type="NCBI Taxonomy" id="8319"/>
    <lineage>
        <taxon>Eukaryota</taxon>
        <taxon>Metazoa</taxon>
        <taxon>Chordata</taxon>
        <taxon>Craniata</taxon>
        <taxon>Vertebrata</taxon>
        <taxon>Euteleostomi</taxon>
        <taxon>Amphibia</taxon>
        <taxon>Batrachia</taxon>
        <taxon>Caudata</taxon>
        <taxon>Salamandroidea</taxon>
        <taxon>Salamandridae</taxon>
        <taxon>Pleurodelinae</taxon>
        <taxon>Pleurodeles</taxon>
    </lineage>
</organism>
<comment type="caution">
    <text evidence="2">The sequence shown here is derived from an EMBL/GenBank/DDBJ whole genome shotgun (WGS) entry which is preliminary data.</text>
</comment>
<evidence type="ECO:0000313" key="2">
    <source>
        <dbReference type="EMBL" id="KAJ1202740.1"/>
    </source>
</evidence>
<dbReference type="AlphaFoldDB" id="A0AAV7VRU8"/>
<dbReference type="EMBL" id="JANPWB010000003">
    <property type="protein sequence ID" value="KAJ1202740.1"/>
    <property type="molecule type" value="Genomic_DNA"/>
</dbReference>
<protein>
    <submittedName>
        <fullName evidence="2">Uncharacterized protein</fullName>
    </submittedName>
</protein>
<accession>A0AAV7VRU8</accession>
<proteinExistence type="predicted"/>
<evidence type="ECO:0000313" key="3">
    <source>
        <dbReference type="Proteomes" id="UP001066276"/>
    </source>
</evidence>
<sequence length="71" mass="7113">MGRLGQAVDGGAAGHKNPPRGRKADRRSRVGGAASRESHGAGAPEKPVLRRSGPGGSPELRPPALSRPGAA</sequence>
<dbReference type="Proteomes" id="UP001066276">
    <property type="component" value="Chromosome 2_1"/>
</dbReference>